<gene>
    <name evidence="3" type="ORF">HLH29_06520</name>
</gene>
<protein>
    <recommendedName>
        <fullName evidence="2">Anti-sigma factor NepR domain-containing protein</fullName>
    </recommendedName>
</protein>
<comment type="caution">
    <text evidence="3">The sequence shown here is derived from an EMBL/GenBank/DDBJ whole genome shotgun (WGS) entry which is preliminary data.</text>
</comment>
<accession>A0A7W4P9A5</accession>
<reference evidence="3 4" key="1">
    <citation type="submission" date="2020-04" db="EMBL/GenBank/DDBJ databases">
        <title>Description of novel Gluconacetobacter.</title>
        <authorList>
            <person name="Sombolestani A."/>
        </authorList>
    </citation>
    <scope>NUCLEOTIDE SEQUENCE [LARGE SCALE GENOMIC DNA]</scope>
    <source>
        <strain evidence="3 4">LMG 27725</strain>
    </source>
</reference>
<evidence type="ECO:0000313" key="4">
    <source>
        <dbReference type="Proteomes" id="UP000525623"/>
    </source>
</evidence>
<evidence type="ECO:0000256" key="1">
    <source>
        <dbReference type="SAM" id="MobiDB-lite"/>
    </source>
</evidence>
<sequence length="83" mass="8667">MSGPSSGRDPSEAGCGRADPGQQAFALWLERGLRRLFGSVIDEPIPDDLMRLIDHPAVPGADPGSGEPDGEAGDPVHPDPPVR</sequence>
<dbReference type="Proteomes" id="UP000525623">
    <property type="component" value="Unassembled WGS sequence"/>
</dbReference>
<dbReference type="EMBL" id="JABEQL010000006">
    <property type="protein sequence ID" value="MBB2178830.1"/>
    <property type="molecule type" value="Genomic_DNA"/>
</dbReference>
<evidence type="ECO:0000259" key="2">
    <source>
        <dbReference type="Pfam" id="PF18557"/>
    </source>
</evidence>
<keyword evidence="4" id="KW-1185">Reference proteome</keyword>
<feature type="domain" description="Anti-sigma factor NepR" evidence="2">
    <location>
        <begin position="29"/>
        <end position="54"/>
    </location>
</feature>
<dbReference type="RefSeq" id="WP_182965136.1">
    <property type="nucleotide sequence ID" value="NZ_BAABGC010000075.1"/>
</dbReference>
<evidence type="ECO:0000313" key="3">
    <source>
        <dbReference type="EMBL" id="MBB2178830.1"/>
    </source>
</evidence>
<name>A0A7W4P9A5_9PROT</name>
<feature type="region of interest" description="Disordered" evidence="1">
    <location>
        <begin position="52"/>
        <end position="83"/>
    </location>
</feature>
<dbReference type="AlphaFoldDB" id="A0A7W4P9A5"/>
<organism evidence="3 4">
    <name type="scientific">Gluconacetobacter tumulicola</name>
    <dbReference type="NCBI Taxonomy" id="1017177"/>
    <lineage>
        <taxon>Bacteria</taxon>
        <taxon>Pseudomonadati</taxon>
        <taxon>Pseudomonadota</taxon>
        <taxon>Alphaproteobacteria</taxon>
        <taxon>Acetobacterales</taxon>
        <taxon>Acetobacteraceae</taxon>
        <taxon>Gluconacetobacter</taxon>
    </lineage>
</organism>
<dbReference type="InterPro" id="IPR041649">
    <property type="entry name" value="NepR"/>
</dbReference>
<dbReference type="Pfam" id="PF18557">
    <property type="entry name" value="NepR"/>
    <property type="match status" value="1"/>
</dbReference>
<proteinExistence type="predicted"/>
<feature type="compositionally biased region" description="Basic and acidic residues" evidence="1">
    <location>
        <begin position="74"/>
        <end position="83"/>
    </location>
</feature>